<dbReference type="Proteomes" id="UP000295106">
    <property type="component" value="Unassembled WGS sequence"/>
</dbReference>
<comment type="caution">
    <text evidence="3">The sequence shown here is derived from an EMBL/GenBank/DDBJ whole genome shotgun (WGS) entry which is preliminary data.</text>
</comment>
<evidence type="ECO:0000313" key="3">
    <source>
        <dbReference type="EMBL" id="TCP05193.1"/>
    </source>
</evidence>
<feature type="domain" description="Transposase IS200-like" evidence="2">
    <location>
        <begin position="9"/>
        <end position="124"/>
    </location>
</feature>
<dbReference type="AlphaFoldDB" id="A0A4R2MXJ0"/>
<reference evidence="3 4" key="1">
    <citation type="submission" date="2019-03" db="EMBL/GenBank/DDBJ databases">
        <title>Genomic Encyclopedia of Type Strains, Phase IV (KMG-IV): sequencing the most valuable type-strain genomes for metagenomic binning, comparative biology and taxonomic classification.</title>
        <authorList>
            <person name="Goeker M."/>
        </authorList>
    </citation>
    <scope>NUCLEOTIDE SEQUENCE [LARGE SCALE GENOMIC DNA]</scope>
    <source>
        <strain evidence="3 4">DSM 1709</strain>
    </source>
</reference>
<dbReference type="OrthoDB" id="9814067at2"/>
<accession>A0A4R2MXJ0</accession>
<dbReference type="Gene3D" id="3.30.70.1290">
    <property type="entry name" value="Transposase IS200-like"/>
    <property type="match status" value="1"/>
</dbReference>
<dbReference type="SMART" id="SM01321">
    <property type="entry name" value="Y1_Tnp"/>
    <property type="match status" value="1"/>
</dbReference>
<proteinExistence type="predicted"/>
<evidence type="ECO:0000313" key="4">
    <source>
        <dbReference type="Proteomes" id="UP000295106"/>
    </source>
</evidence>
<feature type="region of interest" description="Disordered" evidence="1">
    <location>
        <begin position="196"/>
        <end position="222"/>
    </location>
</feature>
<dbReference type="GO" id="GO:0006313">
    <property type="term" value="P:DNA transposition"/>
    <property type="evidence" value="ECO:0007669"/>
    <property type="project" value="InterPro"/>
</dbReference>
<dbReference type="EMBL" id="SLXD01000001">
    <property type="protein sequence ID" value="TCP05193.1"/>
    <property type="molecule type" value="Genomic_DNA"/>
</dbReference>
<dbReference type="SUPFAM" id="SSF143422">
    <property type="entry name" value="Transposase IS200-like"/>
    <property type="match status" value="1"/>
</dbReference>
<feature type="compositionally biased region" description="Pro residues" evidence="1">
    <location>
        <begin position="213"/>
        <end position="222"/>
    </location>
</feature>
<dbReference type="GeneID" id="99686792"/>
<name>A0A4R2MXJ0_RUBGE</name>
<protein>
    <submittedName>
        <fullName evidence="3">Putative transposase</fullName>
    </submittedName>
</protein>
<dbReference type="InterPro" id="IPR036515">
    <property type="entry name" value="Transposase_17_sf"/>
</dbReference>
<dbReference type="InterPro" id="IPR002686">
    <property type="entry name" value="Transposase_17"/>
</dbReference>
<dbReference type="PANTHER" id="PTHR34322">
    <property type="entry name" value="TRANSPOSASE, Y1_TNP DOMAIN-CONTAINING"/>
    <property type="match status" value="1"/>
</dbReference>
<dbReference type="GO" id="GO:0004803">
    <property type="term" value="F:transposase activity"/>
    <property type="evidence" value="ECO:0007669"/>
    <property type="project" value="InterPro"/>
</dbReference>
<organism evidence="3 4">
    <name type="scientific">Rubrivivax gelatinosus</name>
    <name type="common">Rhodocyclus gelatinosus</name>
    <name type="synonym">Rhodopseudomonas gelatinosa</name>
    <dbReference type="NCBI Taxonomy" id="28068"/>
    <lineage>
        <taxon>Bacteria</taxon>
        <taxon>Pseudomonadati</taxon>
        <taxon>Pseudomonadota</taxon>
        <taxon>Betaproteobacteria</taxon>
        <taxon>Burkholderiales</taxon>
        <taxon>Sphaerotilaceae</taxon>
        <taxon>Rubrivivax</taxon>
    </lineage>
</organism>
<sequence length="222" mass="23951">MARLPRLVLPGCGHLVVQRGHDGRSVFADDEDRRAFVAALREAAAAHRVAIHAYALADAEVQIVATPPAEDALGRMMQALGRRYVAAYRQRHGGRGTLWDGRYRCAPVEPGAWLLAALRLVDAAAPWSSAAHRTGGRDPLVVDPPEVWQLGNTPFEREAAYRRLLETGVAPAEAAALREAALGGWAAGGPAFLARLGEQTSRPLRPRPRGRPPRPAPARPLN</sequence>
<gene>
    <name evidence="3" type="ORF">EV684_10165</name>
</gene>
<dbReference type="RefSeq" id="WP_132644218.1">
    <property type="nucleotide sequence ID" value="NZ_CP181386.1"/>
</dbReference>
<evidence type="ECO:0000259" key="2">
    <source>
        <dbReference type="SMART" id="SM01321"/>
    </source>
</evidence>
<evidence type="ECO:0000256" key="1">
    <source>
        <dbReference type="SAM" id="MobiDB-lite"/>
    </source>
</evidence>
<dbReference type="PANTHER" id="PTHR34322:SF2">
    <property type="entry name" value="TRANSPOSASE IS200-LIKE DOMAIN-CONTAINING PROTEIN"/>
    <property type="match status" value="1"/>
</dbReference>
<dbReference type="GO" id="GO:0003677">
    <property type="term" value="F:DNA binding"/>
    <property type="evidence" value="ECO:0007669"/>
    <property type="project" value="InterPro"/>
</dbReference>